<evidence type="ECO:0008006" key="4">
    <source>
        <dbReference type="Google" id="ProtNLM"/>
    </source>
</evidence>
<sequence length="102" mass="11257">MVFVDLVNLSSVCVCVYACAPVCLSVCLSPCFPVCTFVSDSIIPANPKVCTVFYLLVSFQSDLLLLATCFVSGSREQQVWEVLLISWFTSPCRRHGRQRSVG</sequence>
<reference evidence="2" key="1">
    <citation type="submission" date="2024-06" db="EMBL/GenBank/DDBJ databases">
        <authorList>
            <person name="Liu X."/>
            <person name="Lenzi L."/>
            <person name="Haldenby T S."/>
            <person name="Uol C."/>
        </authorList>
    </citation>
    <scope>NUCLEOTIDE SEQUENCE</scope>
</reference>
<evidence type="ECO:0000313" key="3">
    <source>
        <dbReference type="Proteomes" id="UP001497525"/>
    </source>
</evidence>
<evidence type="ECO:0000313" key="2">
    <source>
        <dbReference type="EMBL" id="CAL5141455.1"/>
    </source>
</evidence>
<proteinExistence type="predicted"/>
<keyword evidence="1" id="KW-0732">Signal</keyword>
<comment type="caution">
    <text evidence="2">The sequence shown here is derived from an EMBL/GenBank/DDBJ whole genome shotgun (WGS) entry which is preliminary data.</text>
</comment>
<dbReference type="Proteomes" id="UP001497525">
    <property type="component" value="Unassembled WGS sequence"/>
</dbReference>
<name>A0AAV2TYP4_CALDB</name>
<gene>
    <name evidence="2" type="ORF">CDAUBV1_LOCUS16695</name>
</gene>
<evidence type="ECO:0000256" key="1">
    <source>
        <dbReference type="SAM" id="SignalP"/>
    </source>
</evidence>
<feature type="signal peptide" evidence="1">
    <location>
        <begin position="1"/>
        <end position="18"/>
    </location>
</feature>
<protein>
    <recommendedName>
        <fullName evidence="4">Secreted protein</fullName>
    </recommendedName>
</protein>
<organism evidence="2 3">
    <name type="scientific">Calicophoron daubneyi</name>
    <name type="common">Rumen fluke</name>
    <name type="synonym">Paramphistomum daubneyi</name>
    <dbReference type="NCBI Taxonomy" id="300641"/>
    <lineage>
        <taxon>Eukaryota</taxon>
        <taxon>Metazoa</taxon>
        <taxon>Spiralia</taxon>
        <taxon>Lophotrochozoa</taxon>
        <taxon>Platyhelminthes</taxon>
        <taxon>Trematoda</taxon>
        <taxon>Digenea</taxon>
        <taxon>Plagiorchiida</taxon>
        <taxon>Pronocephalata</taxon>
        <taxon>Paramphistomoidea</taxon>
        <taxon>Paramphistomidae</taxon>
        <taxon>Calicophoron</taxon>
    </lineage>
</organism>
<dbReference type="EMBL" id="CAXLJL010000867">
    <property type="protein sequence ID" value="CAL5141455.1"/>
    <property type="molecule type" value="Genomic_DNA"/>
</dbReference>
<feature type="chain" id="PRO_5043640576" description="Secreted protein" evidence="1">
    <location>
        <begin position="19"/>
        <end position="102"/>
    </location>
</feature>
<dbReference type="AlphaFoldDB" id="A0AAV2TYP4"/>
<accession>A0AAV2TYP4</accession>